<dbReference type="KEGG" id="rsb:RS694_14415"/>
<dbReference type="STRING" id="1484693.RS694_14415"/>
<dbReference type="GO" id="GO:0003677">
    <property type="term" value="F:DNA binding"/>
    <property type="evidence" value="ECO:0007669"/>
    <property type="project" value="UniProtKB-KW"/>
</dbReference>
<dbReference type="EMBL" id="CP019239">
    <property type="protein sequence ID" value="APW43607.1"/>
    <property type="molecule type" value="Genomic_DNA"/>
</dbReference>
<evidence type="ECO:0000313" key="8">
    <source>
        <dbReference type="Proteomes" id="UP000186110"/>
    </source>
</evidence>
<keyword evidence="4" id="KW-0804">Transcription</keyword>
<dbReference type="PROSITE" id="PS50937">
    <property type="entry name" value="HTH_MERR_2"/>
    <property type="match status" value="1"/>
</dbReference>
<feature type="domain" description="HTH merR-type" evidence="6">
    <location>
        <begin position="1"/>
        <end position="68"/>
    </location>
</feature>
<gene>
    <name evidence="7" type="ORF">RS694_14415</name>
</gene>
<evidence type="ECO:0000313" key="7">
    <source>
        <dbReference type="EMBL" id="APW43607.1"/>
    </source>
</evidence>
<evidence type="ECO:0000256" key="1">
    <source>
        <dbReference type="ARBA" id="ARBA00022491"/>
    </source>
</evidence>
<dbReference type="PANTHER" id="PTHR30204">
    <property type="entry name" value="REDOX-CYCLING DRUG-SENSING TRANSCRIPTIONAL ACTIVATOR SOXR"/>
    <property type="match status" value="1"/>
</dbReference>
<dbReference type="Gene3D" id="1.10.1660.10">
    <property type="match status" value="1"/>
</dbReference>
<evidence type="ECO:0000259" key="6">
    <source>
        <dbReference type="PROSITE" id="PS50937"/>
    </source>
</evidence>
<dbReference type="InterPro" id="IPR000551">
    <property type="entry name" value="MerR-type_HTH_dom"/>
</dbReference>
<name>A0A1P8KC56_9BURK</name>
<dbReference type="Pfam" id="PF13411">
    <property type="entry name" value="MerR_1"/>
    <property type="match status" value="1"/>
</dbReference>
<keyword evidence="1" id="KW-0678">Repressor</keyword>
<accession>A0A1P8KC56</accession>
<evidence type="ECO:0000256" key="5">
    <source>
        <dbReference type="SAM" id="Coils"/>
    </source>
</evidence>
<dbReference type="InterPro" id="IPR009061">
    <property type="entry name" value="DNA-bd_dom_put_sf"/>
</dbReference>
<keyword evidence="5" id="KW-0175">Coiled coil</keyword>
<dbReference type="SMART" id="SM00422">
    <property type="entry name" value="HTH_MERR"/>
    <property type="match status" value="1"/>
</dbReference>
<dbReference type="AlphaFoldDB" id="A0A1P8KC56"/>
<evidence type="ECO:0000256" key="3">
    <source>
        <dbReference type="ARBA" id="ARBA00023125"/>
    </source>
</evidence>
<evidence type="ECO:0000256" key="2">
    <source>
        <dbReference type="ARBA" id="ARBA00023015"/>
    </source>
</evidence>
<protein>
    <recommendedName>
        <fullName evidence="6">HTH merR-type domain-containing protein</fullName>
    </recommendedName>
</protein>
<keyword evidence="2" id="KW-0805">Transcription regulation</keyword>
<dbReference type="InterPro" id="IPR047057">
    <property type="entry name" value="MerR_fam"/>
</dbReference>
<proteinExistence type="predicted"/>
<reference evidence="7 8" key="1">
    <citation type="submission" date="2017-01" db="EMBL/GenBank/DDBJ databases">
        <authorList>
            <person name="Mah S.A."/>
            <person name="Swanson W.J."/>
            <person name="Moy G.W."/>
            <person name="Vacquier V.D."/>
        </authorList>
    </citation>
    <scope>NUCLEOTIDE SEQUENCE [LARGE SCALE GENOMIC DNA]</scope>
    <source>
        <strain evidence="7 8">DSM 22694</strain>
    </source>
</reference>
<feature type="coiled-coil region" evidence="5">
    <location>
        <begin position="79"/>
        <end position="109"/>
    </location>
</feature>
<keyword evidence="8" id="KW-1185">Reference proteome</keyword>
<dbReference type="PRINTS" id="PR00040">
    <property type="entry name" value="HTHMERR"/>
</dbReference>
<dbReference type="SUPFAM" id="SSF46955">
    <property type="entry name" value="Putative DNA-binding domain"/>
    <property type="match status" value="1"/>
</dbReference>
<evidence type="ECO:0000256" key="4">
    <source>
        <dbReference type="ARBA" id="ARBA00023163"/>
    </source>
</evidence>
<dbReference type="Proteomes" id="UP000186110">
    <property type="component" value="Chromosome"/>
</dbReference>
<dbReference type="PANTHER" id="PTHR30204:SF69">
    <property type="entry name" value="MERR-FAMILY TRANSCRIPTIONAL REGULATOR"/>
    <property type="match status" value="1"/>
</dbReference>
<keyword evidence="3" id="KW-0238">DNA-binding</keyword>
<organism evidence="7 8">
    <name type="scientific">Rhodoferax saidenbachensis</name>
    <dbReference type="NCBI Taxonomy" id="1484693"/>
    <lineage>
        <taxon>Bacteria</taxon>
        <taxon>Pseudomonadati</taxon>
        <taxon>Pseudomonadota</taxon>
        <taxon>Betaproteobacteria</taxon>
        <taxon>Burkholderiales</taxon>
        <taxon>Comamonadaceae</taxon>
        <taxon>Rhodoferax</taxon>
    </lineage>
</organism>
<sequence length="117" mass="13302">MYIGELAKRAGATPKAIRLYEAMGLLGRVTRMGAYRIYTEQHVTQVRLIKQAQAMGFKLADVVPSMQGNRMEPHWATLADQVEQRRVHIAEEIVRLQQLDVQLQEINIEIRACAEVA</sequence>
<dbReference type="eggNOG" id="COG0789">
    <property type="taxonomic scope" value="Bacteria"/>
</dbReference>
<dbReference type="GO" id="GO:0003700">
    <property type="term" value="F:DNA-binding transcription factor activity"/>
    <property type="evidence" value="ECO:0007669"/>
    <property type="project" value="InterPro"/>
</dbReference>
<dbReference type="RefSeq" id="WP_029709070.1">
    <property type="nucleotide sequence ID" value="NZ_CP019239.1"/>
</dbReference>